<evidence type="ECO:0000256" key="1">
    <source>
        <dbReference type="SAM" id="Coils"/>
    </source>
</evidence>
<keyword evidence="3" id="KW-1185">Reference proteome</keyword>
<sequence>MAELGIREDRKAQAAKDAIKAQKRAQIMTQLTATQNRLTSLNIQKLSLEDKVQRLNTALTNIESSKSEFDTGKSSLDGITIESGSWKGENATKANTELEQMKTSVQDIGTKISDAITTLQDDKAKYEKELEQTVTDIATGNARVSTLLNQLNSL</sequence>
<comment type="caution">
    <text evidence="2">The sequence shown here is derived from an EMBL/GenBank/DDBJ whole genome shotgun (WGS) entry which is preliminary data.</text>
</comment>
<dbReference type="EMBL" id="JAEDXU010000001">
    <property type="protein sequence ID" value="MBP1044997.1"/>
    <property type="molecule type" value="Genomic_DNA"/>
</dbReference>
<keyword evidence="1" id="KW-0175">Coiled coil</keyword>
<dbReference type="Proteomes" id="UP000673375">
    <property type="component" value="Unassembled WGS sequence"/>
</dbReference>
<gene>
    <name evidence="2" type="ORF">I6N96_01805</name>
</gene>
<proteinExistence type="predicted"/>
<dbReference type="Pfam" id="PF16888">
    <property type="entry name" value="YwqH-like"/>
    <property type="match status" value="1"/>
</dbReference>
<dbReference type="RefSeq" id="WP_209555788.1">
    <property type="nucleotide sequence ID" value="NZ_JAEDXU010000001.1"/>
</dbReference>
<accession>A0ABS4CFF7</accession>
<organism evidence="2 3">
    <name type="scientific">Enterococcus larvae</name>
    <dbReference type="NCBI Taxonomy" id="2794352"/>
    <lineage>
        <taxon>Bacteria</taxon>
        <taxon>Bacillati</taxon>
        <taxon>Bacillota</taxon>
        <taxon>Bacilli</taxon>
        <taxon>Lactobacillales</taxon>
        <taxon>Enterococcaceae</taxon>
        <taxon>Enterococcus</taxon>
    </lineage>
</organism>
<dbReference type="InterPro" id="IPR031681">
    <property type="entry name" value="YwqH-like"/>
</dbReference>
<protein>
    <submittedName>
        <fullName evidence="2">DUF5082 family protein</fullName>
    </submittedName>
</protein>
<feature type="coiled-coil region" evidence="1">
    <location>
        <begin position="31"/>
        <end position="65"/>
    </location>
</feature>
<reference evidence="2 3" key="1">
    <citation type="submission" date="2020-12" db="EMBL/GenBank/DDBJ databases">
        <title>Vagococcus allomyrinae sp. nov. and Enterococcus lavae sp. nov., isolated from the larvae of Allomyrina dichotoma.</title>
        <authorList>
            <person name="Lee S.D."/>
        </authorList>
    </citation>
    <scope>NUCLEOTIDE SEQUENCE [LARGE SCALE GENOMIC DNA]</scope>
    <source>
        <strain evidence="2 3">BWM-S5</strain>
    </source>
</reference>
<evidence type="ECO:0000313" key="2">
    <source>
        <dbReference type="EMBL" id="MBP1044997.1"/>
    </source>
</evidence>
<evidence type="ECO:0000313" key="3">
    <source>
        <dbReference type="Proteomes" id="UP000673375"/>
    </source>
</evidence>
<name>A0ABS4CFF7_9ENTE</name>